<organism evidence="2 3">
    <name type="scientific">endosymbiont of Escarpia spicata</name>
    <dbReference type="NCBI Taxonomy" id="2200908"/>
    <lineage>
        <taxon>Bacteria</taxon>
        <taxon>Pseudomonadati</taxon>
        <taxon>Pseudomonadota</taxon>
        <taxon>Gammaproteobacteria</taxon>
        <taxon>sulfur-oxidizing symbionts</taxon>
    </lineage>
</organism>
<sequence>MVINLDVSMLEPCEPLERTLEAVQALALGDCLHVIHSREPRMLFPMLEGSFVWKVGTARLGRFEIYIWRADDAEMAARVQALMGNAEAC</sequence>
<dbReference type="GO" id="GO:0006508">
    <property type="term" value="P:proteolysis"/>
    <property type="evidence" value="ECO:0007669"/>
    <property type="project" value="UniProtKB-KW"/>
</dbReference>
<dbReference type="InterPro" id="IPR018720">
    <property type="entry name" value="DUF2249"/>
</dbReference>
<keyword evidence="2" id="KW-0378">Hydrolase</keyword>
<evidence type="ECO:0000313" key="3">
    <source>
        <dbReference type="Proteomes" id="UP000254771"/>
    </source>
</evidence>
<evidence type="ECO:0000313" key="2">
    <source>
        <dbReference type="EMBL" id="RDH84145.1"/>
    </source>
</evidence>
<comment type="caution">
    <text evidence="2">The sequence shown here is derived from an EMBL/GenBank/DDBJ whole genome shotgun (WGS) entry which is preliminary data.</text>
</comment>
<keyword evidence="2" id="KW-0645">Protease</keyword>
<protein>
    <submittedName>
        <fullName evidence="2">Clp protease ClpB</fullName>
    </submittedName>
</protein>
<gene>
    <name evidence="2" type="ORF">DIZ78_12950</name>
</gene>
<dbReference type="Pfam" id="PF10006">
    <property type="entry name" value="DUF2249"/>
    <property type="match status" value="1"/>
</dbReference>
<dbReference type="GO" id="GO:0008233">
    <property type="term" value="F:peptidase activity"/>
    <property type="evidence" value="ECO:0007669"/>
    <property type="project" value="UniProtKB-KW"/>
</dbReference>
<accession>A0A370DGU0</accession>
<dbReference type="Proteomes" id="UP000254771">
    <property type="component" value="Unassembled WGS sequence"/>
</dbReference>
<evidence type="ECO:0000259" key="1">
    <source>
        <dbReference type="Pfam" id="PF10006"/>
    </source>
</evidence>
<name>A0A370DGU0_9GAMM</name>
<feature type="domain" description="DUF2249" evidence="1">
    <location>
        <begin position="5"/>
        <end position="69"/>
    </location>
</feature>
<dbReference type="EMBL" id="QFXE01000017">
    <property type="protein sequence ID" value="RDH84145.1"/>
    <property type="molecule type" value="Genomic_DNA"/>
</dbReference>
<reference evidence="2 3" key="1">
    <citation type="journal article" date="2018" name="ISME J.">
        <title>Endosymbiont genomes yield clues of tubeworm success.</title>
        <authorList>
            <person name="Li Y."/>
            <person name="Liles M.R."/>
            <person name="Halanych K.M."/>
        </authorList>
    </citation>
    <scope>NUCLEOTIDE SEQUENCE [LARGE SCALE GENOMIC DNA]</scope>
    <source>
        <strain evidence="2">A1462</strain>
    </source>
</reference>
<proteinExistence type="predicted"/>
<dbReference type="AlphaFoldDB" id="A0A370DGU0"/>
<keyword evidence="3" id="KW-1185">Reference proteome</keyword>